<protein>
    <submittedName>
        <fullName evidence="3">Uncharacterized protein</fullName>
    </submittedName>
</protein>
<evidence type="ECO:0000313" key="3">
    <source>
        <dbReference type="EMBL" id="RLN65864.1"/>
    </source>
</evidence>
<comment type="caution">
    <text evidence="3">The sequence shown here is derived from an EMBL/GenBank/DDBJ whole genome shotgun (WGS) entry which is preliminary data.</text>
</comment>
<feature type="coiled-coil region" evidence="1">
    <location>
        <begin position="114"/>
        <end position="162"/>
    </location>
</feature>
<dbReference type="Proteomes" id="UP000277300">
    <property type="component" value="Unassembled WGS sequence"/>
</dbReference>
<dbReference type="OrthoDB" id="167703at2759"/>
<proteinExistence type="predicted"/>
<reference evidence="3 4" key="1">
    <citation type="submission" date="2018-07" db="EMBL/GenBank/DDBJ databases">
        <title>Genome sequencing of oomycete isolates from Chile give support for New Zealand origin for Phytophthora kernoviae and make available the first Nothophytophthora sp. genome.</title>
        <authorList>
            <person name="Studholme D.J."/>
            <person name="Sanfuentes E."/>
            <person name="Panda P."/>
            <person name="Hill R."/>
            <person name="Sambles C."/>
            <person name="Grant M."/>
            <person name="Williams N.M."/>
            <person name="Mcdougal R.L."/>
        </authorList>
    </citation>
    <scope>NUCLEOTIDE SEQUENCE [LARGE SCALE GENOMIC DNA]</scope>
    <source>
        <strain evidence="3">Chile6</strain>
    </source>
</reference>
<dbReference type="EMBL" id="MBDO02000046">
    <property type="protein sequence ID" value="RLN65864.1"/>
    <property type="molecule type" value="Genomic_DNA"/>
</dbReference>
<evidence type="ECO:0000313" key="4">
    <source>
        <dbReference type="Proteomes" id="UP000277300"/>
    </source>
</evidence>
<feature type="compositionally biased region" description="Acidic residues" evidence="2">
    <location>
        <begin position="13"/>
        <end position="25"/>
    </location>
</feature>
<evidence type="ECO:0000256" key="1">
    <source>
        <dbReference type="SAM" id="Coils"/>
    </source>
</evidence>
<sequence>MPMSPRKSGGGNSEEEEMSDVDQGDELLDHVRQLIVDLLVDDSRLSANCPLGEVAGHQGEQRDDRRGSKHQSNNPEEDAAAATRREQVLEEKLARTLLELAGEQDNLRLAANAGNTLLEQLRGAREEIDTLQDELEAVQVTTERSERDTQRLRDQNAALENELQRYVPYSSWESSGDQMPTCRSSRRGSLRESFHRSINDGNDACDLCASRETEVIQLEQRADEFRRRCLELELASERDQQRARELCEEVAQLQQRSEDERLKTARLQHDLDFVTTQLDRRTEEAESARAARDALRRTVRRLEAENEEICTRLAAREEHITKLENSKARTGTQIQVAENRAASAQAETKRVLETLQQLQKQLELRQQHMSGQIGDTGKGDNETEVAPQEKEDRDMEQLLQDATREVTALRLENRFRDNCR</sequence>
<gene>
    <name evidence="3" type="ORF">BBP00_00002599</name>
</gene>
<feature type="region of interest" description="Disordered" evidence="2">
    <location>
        <begin position="51"/>
        <end position="85"/>
    </location>
</feature>
<keyword evidence="1" id="KW-0175">Coiled coil</keyword>
<feature type="region of interest" description="Disordered" evidence="2">
    <location>
        <begin position="370"/>
        <end position="395"/>
    </location>
</feature>
<name>A0A3F2RYG0_9STRA</name>
<organism evidence="3 4">
    <name type="scientific">Phytophthora kernoviae</name>
    <dbReference type="NCBI Taxonomy" id="325452"/>
    <lineage>
        <taxon>Eukaryota</taxon>
        <taxon>Sar</taxon>
        <taxon>Stramenopiles</taxon>
        <taxon>Oomycota</taxon>
        <taxon>Peronosporomycetes</taxon>
        <taxon>Peronosporales</taxon>
        <taxon>Peronosporaceae</taxon>
        <taxon>Phytophthora</taxon>
    </lineage>
</organism>
<feature type="compositionally biased region" description="Basic and acidic residues" evidence="2">
    <location>
        <begin position="377"/>
        <end position="395"/>
    </location>
</feature>
<dbReference type="AlphaFoldDB" id="A0A3F2RYG0"/>
<feature type="region of interest" description="Disordered" evidence="2">
    <location>
        <begin position="1"/>
        <end position="25"/>
    </location>
</feature>
<evidence type="ECO:0000256" key="2">
    <source>
        <dbReference type="SAM" id="MobiDB-lite"/>
    </source>
</evidence>
<feature type="coiled-coil region" evidence="1">
    <location>
        <begin position="208"/>
        <end position="365"/>
    </location>
</feature>
<accession>A0A3F2RYG0</accession>